<organism evidence="1 2">
    <name type="scientific">Aliikangiella coralliicola</name>
    <dbReference type="NCBI Taxonomy" id="2592383"/>
    <lineage>
        <taxon>Bacteria</taxon>
        <taxon>Pseudomonadati</taxon>
        <taxon>Pseudomonadota</taxon>
        <taxon>Gammaproteobacteria</taxon>
        <taxon>Oceanospirillales</taxon>
        <taxon>Pleioneaceae</taxon>
        <taxon>Aliikangiella</taxon>
    </lineage>
</organism>
<accession>A0A545UK67</accession>
<sequence length="130" mass="14345">MLSSPILAKDLTIRVSDIDVTRPGNIMVMLYSKDGYPKNHAKAVSTQNKPAENKTLEFIFNVDISEFAIKVLHDENMDGKVSKNWTGFIPAEGLGFSNGAKLNFGPPSFKKSKLELSEAEDVINISVIYP</sequence>
<dbReference type="Proteomes" id="UP000315439">
    <property type="component" value="Unassembled WGS sequence"/>
</dbReference>
<name>A0A545UK67_9GAMM</name>
<proteinExistence type="predicted"/>
<gene>
    <name evidence="1" type="ORF">FLL46_00240</name>
</gene>
<dbReference type="OrthoDB" id="9788332at2"/>
<reference evidence="1 2" key="1">
    <citation type="submission" date="2019-07" db="EMBL/GenBank/DDBJ databases">
        <title>Draft genome for Aliikangiella sp. M105.</title>
        <authorList>
            <person name="Wang G."/>
        </authorList>
    </citation>
    <scope>NUCLEOTIDE SEQUENCE [LARGE SCALE GENOMIC DNA]</scope>
    <source>
        <strain evidence="1 2">M105</strain>
    </source>
</reference>
<dbReference type="InterPro" id="IPR018673">
    <property type="entry name" value="DUF2141"/>
</dbReference>
<dbReference type="AlphaFoldDB" id="A0A545UK67"/>
<evidence type="ECO:0000313" key="1">
    <source>
        <dbReference type="EMBL" id="TQV89857.1"/>
    </source>
</evidence>
<keyword evidence="2" id="KW-1185">Reference proteome</keyword>
<dbReference type="Pfam" id="PF09912">
    <property type="entry name" value="DUF2141"/>
    <property type="match status" value="1"/>
</dbReference>
<dbReference type="EMBL" id="VIKS01000001">
    <property type="protein sequence ID" value="TQV89857.1"/>
    <property type="molecule type" value="Genomic_DNA"/>
</dbReference>
<protein>
    <submittedName>
        <fullName evidence="1">DUF2141 domain-containing protein</fullName>
    </submittedName>
</protein>
<comment type="caution">
    <text evidence="1">The sequence shown here is derived from an EMBL/GenBank/DDBJ whole genome shotgun (WGS) entry which is preliminary data.</text>
</comment>
<evidence type="ECO:0000313" key="2">
    <source>
        <dbReference type="Proteomes" id="UP000315439"/>
    </source>
</evidence>